<evidence type="ECO:0000256" key="5">
    <source>
        <dbReference type="ARBA" id="ARBA00012807"/>
    </source>
</evidence>
<evidence type="ECO:0000313" key="20">
    <source>
        <dbReference type="Proteomes" id="UP000198346"/>
    </source>
</evidence>
<protein>
    <recommendedName>
        <fullName evidence="6 15">tRNA (guanine-N(1)-)-methyltransferase</fullName>
        <ecNumber evidence="5 15">2.1.1.228</ecNumber>
    </recommendedName>
    <alternativeName>
        <fullName evidence="12 15">M1G-methyltransferase</fullName>
    </alternativeName>
    <alternativeName>
        <fullName evidence="13 15">tRNA [GM37] methyltransferase</fullName>
    </alternativeName>
</protein>
<keyword evidence="11 15" id="KW-0819">tRNA processing</keyword>
<keyword evidence="9 15" id="KW-0808">Transferase</keyword>
<dbReference type="CDD" id="cd18080">
    <property type="entry name" value="TrmD-like"/>
    <property type="match status" value="1"/>
</dbReference>
<evidence type="ECO:0000256" key="2">
    <source>
        <dbReference type="ARBA" id="ARBA00004496"/>
    </source>
</evidence>
<dbReference type="InterPro" id="IPR023148">
    <property type="entry name" value="tRNA_m1G_MeTrfase_C_sf"/>
</dbReference>
<dbReference type="PANTHER" id="PTHR46417">
    <property type="entry name" value="TRNA (GUANINE-N(1)-)-METHYLTRANSFERASE"/>
    <property type="match status" value="1"/>
</dbReference>
<evidence type="ECO:0000256" key="9">
    <source>
        <dbReference type="ARBA" id="ARBA00022679"/>
    </source>
</evidence>
<feature type="domain" description="tRNA methyltransferase TRMD/TRM10-type" evidence="18">
    <location>
        <begin position="4"/>
        <end position="223"/>
    </location>
</feature>
<dbReference type="SUPFAM" id="SSF75217">
    <property type="entry name" value="alpha/beta knot"/>
    <property type="match status" value="1"/>
</dbReference>
<evidence type="ECO:0000256" key="1">
    <source>
        <dbReference type="ARBA" id="ARBA00002634"/>
    </source>
</evidence>
<evidence type="ECO:0000256" key="16">
    <source>
        <dbReference type="PIRSR" id="PIRSR000386-1"/>
    </source>
</evidence>
<organism evidence="19 20">
    <name type="scientific">Amphiplicatus metriothermophilus</name>
    <dbReference type="NCBI Taxonomy" id="1519374"/>
    <lineage>
        <taxon>Bacteria</taxon>
        <taxon>Pseudomonadati</taxon>
        <taxon>Pseudomonadota</taxon>
        <taxon>Alphaproteobacteria</taxon>
        <taxon>Parvularculales</taxon>
        <taxon>Parvularculaceae</taxon>
        <taxon>Amphiplicatus</taxon>
    </lineage>
</organism>
<keyword evidence="8 15" id="KW-0489">Methyltransferase</keyword>
<feature type="binding site" evidence="15 16">
    <location>
        <begin position="131"/>
        <end position="136"/>
    </location>
    <ligand>
        <name>S-adenosyl-L-methionine</name>
        <dbReference type="ChEBI" id="CHEBI:59789"/>
    </ligand>
</feature>
<evidence type="ECO:0000256" key="13">
    <source>
        <dbReference type="ARBA" id="ARBA00033392"/>
    </source>
</evidence>
<dbReference type="Gene3D" id="3.40.1280.10">
    <property type="match status" value="1"/>
</dbReference>
<evidence type="ECO:0000256" key="14">
    <source>
        <dbReference type="ARBA" id="ARBA00047783"/>
    </source>
</evidence>
<evidence type="ECO:0000256" key="8">
    <source>
        <dbReference type="ARBA" id="ARBA00022603"/>
    </source>
</evidence>
<dbReference type="PANTHER" id="PTHR46417:SF1">
    <property type="entry name" value="TRNA (GUANINE-N(1)-)-METHYLTRANSFERASE"/>
    <property type="match status" value="1"/>
</dbReference>
<sequence>MWRATVLSLFPELFPGPLDASVLGRARAEGAWALNTVRIRDFSDNPYGSVDDTPAGGGAGMVMRADILAKALDSVPREGRPVVYLSPRGTPLTQPRVRALAAGPGLVALCGRFEGVDERLIEARGIEEISIGDFVLAGGEIAAMALIEACVRLLPGVLGSASSLREESFEAGLLEYPQYTRPRVFEGREIPGVLMSGDHAKIAAWRREKAEETTRARRPDLWKRYCENGPIRRGENKDADP</sequence>
<evidence type="ECO:0000256" key="10">
    <source>
        <dbReference type="ARBA" id="ARBA00022691"/>
    </source>
</evidence>
<dbReference type="Gene3D" id="1.10.1270.20">
    <property type="entry name" value="tRNA(m1g37)methyltransferase, domain 2"/>
    <property type="match status" value="1"/>
</dbReference>
<dbReference type="Proteomes" id="UP000198346">
    <property type="component" value="Unassembled WGS sequence"/>
</dbReference>
<dbReference type="InterPro" id="IPR029028">
    <property type="entry name" value="Alpha/beta_knot_MTases"/>
</dbReference>
<reference evidence="19 20" key="1">
    <citation type="submission" date="2017-07" db="EMBL/GenBank/DDBJ databases">
        <authorList>
            <person name="Sun Z.S."/>
            <person name="Albrecht U."/>
            <person name="Echele G."/>
            <person name="Lee C.C."/>
        </authorList>
    </citation>
    <scope>NUCLEOTIDE SEQUENCE [LARGE SCALE GENOMIC DNA]</scope>
    <source>
        <strain evidence="19 20">CGMCC 1.12710</strain>
    </source>
</reference>
<comment type="similarity">
    <text evidence="3 15 17">Belongs to the RNA methyltransferase TrmD family.</text>
</comment>
<evidence type="ECO:0000259" key="18">
    <source>
        <dbReference type="Pfam" id="PF01746"/>
    </source>
</evidence>
<dbReference type="InterPro" id="IPR002649">
    <property type="entry name" value="tRNA_m1G_MeTrfase_TrmD"/>
</dbReference>
<dbReference type="EC" id="2.1.1.228" evidence="5 15"/>
<dbReference type="AlphaFoldDB" id="A0A239PIU1"/>
<name>A0A239PIU1_9PROT</name>
<evidence type="ECO:0000256" key="17">
    <source>
        <dbReference type="RuleBase" id="RU003464"/>
    </source>
</evidence>
<evidence type="ECO:0000256" key="6">
    <source>
        <dbReference type="ARBA" id="ARBA00014679"/>
    </source>
</evidence>
<evidence type="ECO:0000256" key="7">
    <source>
        <dbReference type="ARBA" id="ARBA00022490"/>
    </source>
</evidence>
<keyword evidence="10 15" id="KW-0949">S-adenosyl-L-methionine</keyword>
<dbReference type="PIRSF" id="PIRSF000386">
    <property type="entry name" value="tRNA_mtase"/>
    <property type="match status" value="1"/>
</dbReference>
<evidence type="ECO:0000256" key="11">
    <source>
        <dbReference type="ARBA" id="ARBA00022694"/>
    </source>
</evidence>
<gene>
    <name evidence="15" type="primary">trmD</name>
    <name evidence="19" type="ORF">SAMN06297382_0199</name>
</gene>
<dbReference type="Pfam" id="PF01746">
    <property type="entry name" value="tRNA_m1G_MT"/>
    <property type="match status" value="1"/>
</dbReference>
<dbReference type="GO" id="GO:0002939">
    <property type="term" value="P:tRNA N1-guanine methylation"/>
    <property type="evidence" value="ECO:0007669"/>
    <property type="project" value="TreeGrafter"/>
</dbReference>
<dbReference type="InterPro" id="IPR016009">
    <property type="entry name" value="tRNA_MeTrfase_TRMD/TRM10"/>
</dbReference>
<comment type="catalytic activity">
    <reaction evidence="14 15 17">
        <text>guanosine(37) in tRNA + S-adenosyl-L-methionine = N(1)-methylguanosine(37) in tRNA + S-adenosyl-L-homocysteine + H(+)</text>
        <dbReference type="Rhea" id="RHEA:36899"/>
        <dbReference type="Rhea" id="RHEA-COMP:10145"/>
        <dbReference type="Rhea" id="RHEA-COMP:10147"/>
        <dbReference type="ChEBI" id="CHEBI:15378"/>
        <dbReference type="ChEBI" id="CHEBI:57856"/>
        <dbReference type="ChEBI" id="CHEBI:59789"/>
        <dbReference type="ChEBI" id="CHEBI:73542"/>
        <dbReference type="ChEBI" id="CHEBI:74269"/>
        <dbReference type="EC" id="2.1.1.228"/>
    </reaction>
</comment>
<evidence type="ECO:0000256" key="12">
    <source>
        <dbReference type="ARBA" id="ARBA00029736"/>
    </source>
</evidence>
<dbReference type="EMBL" id="FZQA01000001">
    <property type="protein sequence ID" value="SNT67706.1"/>
    <property type="molecule type" value="Genomic_DNA"/>
</dbReference>
<accession>A0A239PIU1</accession>
<comment type="function">
    <text evidence="1 15 17">Specifically methylates guanosine-37 in various tRNAs.</text>
</comment>
<evidence type="ECO:0000256" key="15">
    <source>
        <dbReference type="HAMAP-Rule" id="MF_00605"/>
    </source>
</evidence>
<dbReference type="HAMAP" id="MF_00605">
    <property type="entry name" value="TrmD"/>
    <property type="match status" value="1"/>
</dbReference>
<evidence type="ECO:0000313" key="19">
    <source>
        <dbReference type="EMBL" id="SNT67706.1"/>
    </source>
</evidence>
<dbReference type="InterPro" id="IPR029026">
    <property type="entry name" value="tRNA_m1G_MTases_N"/>
</dbReference>
<evidence type="ECO:0000256" key="3">
    <source>
        <dbReference type="ARBA" id="ARBA00007630"/>
    </source>
</evidence>
<comment type="subunit">
    <text evidence="4 15 17">Homodimer.</text>
</comment>
<proteinExistence type="inferred from homology"/>
<dbReference type="NCBIfam" id="NF000648">
    <property type="entry name" value="PRK00026.1"/>
    <property type="match status" value="1"/>
</dbReference>
<evidence type="ECO:0000256" key="4">
    <source>
        <dbReference type="ARBA" id="ARBA00011738"/>
    </source>
</evidence>
<keyword evidence="20" id="KW-1185">Reference proteome</keyword>
<keyword evidence="7 15" id="KW-0963">Cytoplasm</keyword>
<dbReference type="NCBIfam" id="TIGR00088">
    <property type="entry name" value="trmD"/>
    <property type="match status" value="1"/>
</dbReference>
<dbReference type="GO" id="GO:0005829">
    <property type="term" value="C:cytosol"/>
    <property type="evidence" value="ECO:0007669"/>
    <property type="project" value="TreeGrafter"/>
</dbReference>
<feature type="binding site" evidence="15 16">
    <location>
        <position position="111"/>
    </location>
    <ligand>
        <name>S-adenosyl-L-methionine</name>
        <dbReference type="ChEBI" id="CHEBI:59789"/>
    </ligand>
</feature>
<dbReference type="GO" id="GO:0052906">
    <property type="term" value="F:tRNA (guanine(37)-N1)-methyltransferase activity"/>
    <property type="evidence" value="ECO:0007669"/>
    <property type="project" value="UniProtKB-UniRule"/>
</dbReference>
<comment type="subcellular location">
    <subcellularLocation>
        <location evidence="2 15 17">Cytoplasm</location>
    </subcellularLocation>
</comment>